<accession>A0ABN1AEX4</accession>
<protein>
    <submittedName>
        <fullName evidence="1">Uncharacterized protein</fullName>
    </submittedName>
</protein>
<reference evidence="1 2" key="1">
    <citation type="journal article" date="2019" name="Int. J. Syst. Evol. Microbiol.">
        <title>The Global Catalogue of Microorganisms (GCM) 10K type strain sequencing project: providing services to taxonomists for standard genome sequencing and annotation.</title>
        <authorList>
            <consortium name="The Broad Institute Genomics Platform"/>
            <consortium name="The Broad Institute Genome Sequencing Center for Infectious Disease"/>
            <person name="Wu L."/>
            <person name="Ma J."/>
        </authorList>
    </citation>
    <scope>NUCLEOTIDE SEQUENCE [LARGE SCALE GENOMIC DNA]</scope>
    <source>
        <strain evidence="1 2">JCM 14232</strain>
    </source>
</reference>
<dbReference type="Proteomes" id="UP001410648">
    <property type="component" value="Unassembled WGS sequence"/>
</dbReference>
<evidence type="ECO:0000313" key="1">
    <source>
        <dbReference type="EMBL" id="GAA0474852.1"/>
    </source>
</evidence>
<name>A0ABN1AEX4_9LACT</name>
<dbReference type="RefSeq" id="WP_346023705.1">
    <property type="nucleotide sequence ID" value="NZ_BAAADA010000017.1"/>
</dbReference>
<comment type="caution">
    <text evidence="1">The sequence shown here is derived from an EMBL/GenBank/DDBJ whole genome shotgun (WGS) entry which is preliminary data.</text>
</comment>
<keyword evidence="2" id="KW-1185">Reference proteome</keyword>
<dbReference type="EMBL" id="BAAADA010000017">
    <property type="protein sequence ID" value="GAA0474852.1"/>
    <property type="molecule type" value="Genomic_DNA"/>
</dbReference>
<sequence length="286" mass="32802">MKFGVRKPSLKKSIKARTTGKIKRKVKSSVNPLYGKKGMGYVNNPKRAVYNKVYNKTTVGINPLSKLSTPSHTSTKTSSIKSDQAIGYMKKEKKQETVPVRNPVEKWIRRVIRRDDSDTKIITRTVITEQYTVKEMLAIQDEARSCLHNYNQSMRHLTDTNNADVFFPRLQEAEESLSTLVSLTQNHSFLVAEGDDVIDAQNRLLEEKENIIKQFVHTHFSESIKGADKLKTDRGRRNRLKSNYNELSTYFSDLPQSTVEMINTIWNSVIPQEDLLNYSTLNPKGF</sequence>
<organism evidence="1 2">
    <name type="scientific">Alkalibacterium indicireducens</name>
    <dbReference type="NCBI Taxonomy" id="398758"/>
    <lineage>
        <taxon>Bacteria</taxon>
        <taxon>Bacillati</taxon>
        <taxon>Bacillota</taxon>
        <taxon>Bacilli</taxon>
        <taxon>Lactobacillales</taxon>
        <taxon>Carnobacteriaceae</taxon>
        <taxon>Alkalibacterium</taxon>
    </lineage>
</organism>
<evidence type="ECO:0000313" key="2">
    <source>
        <dbReference type="Proteomes" id="UP001410648"/>
    </source>
</evidence>
<proteinExistence type="predicted"/>
<gene>
    <name evidence="1" type="ORF">GCM10008936_01730</name>
</gene>